<protein>
    <recommendedName>
        <fullName evidence="1">Reverse transcriptase zinc-binding domain-containing protein</fullName>
    </recommendedName>
</protein>
<evidence type="ECO:0000313" key="2">
    <source>
        <dbReference type="EMBL" id="KAJ9564191.1"/>
    </source>
</evidence>
<reference evidence="2" key="1">
    <citation type="submission" date="2023-03" db="EMBL/GenBank/DDBJ databases">
        <title>Chromosome-scale reference genome and RAD-based genetic map of yellow starthistle (Centaurea solstitialis) reveal putative structural variation and QTLs associated with invader traits.</title>
        <authorList>
            <person name="Reatini B."/>
            <person name="Cang F.A."/>
            <person name="Jiang Q."/>
            <person name="Mckibben M.T.W."/>
            <person name="Barker M.S."/>
            <person name="Rieseberg L.H."/>
            <person name="Dlugosch K.M."/>
        </authorList>
    </citation>
    <scope>NUCLEOTIDE SEQUENCE</scope>
    <source>
        <strain evidence="2">CAN-66</strain>
        <tissue evidence="2">Leaf</tissue>
    </source>
</reference>
<dbReference type="InterPro" id="IPR026960">
    <property type="entry name" value="RVT-Znf"/>
</dbReference>
<dbReference type="EMBL" id="JARYMX010000001">
    <property type="protein sequence ID" value="KAJ9564191.1"/>
    <property type="molecule type" value="Genomic_DNA"/>
</dbReference>
<keyword evidence="3" id="KW-1185">Reference proteome</keyword>
<dbReference type="Pfam" id="PF13966">
    <property type="entry name" value="zf-RVT"/>
    <property type="match status" value="1"/>
</dbReference>
<organism evidence="2 3">
    <name type="scientific">Centaurea solstitialis</name>
    <name type="common">yellow star-thistle</name>
    <dbReference type="NCBI Taxonomy" id="347529"/>
    <lineage>
        <taxon>Eukaryota</taxon>
        <taxon>Viridiplantae</taxon>
        <taxon>Streptophyta</taxon>
        <taxon>Embryophyta</taxon>
        <taxon>Tracheophyta</taxon>
        <taxon>Spermatophyta</taxon>
        <taxon>Magnoliopsida</taxon>
        <taxon>eudicotyledons</taxon>
        <taxon>Gunneridae</taxon>
        <taxon>Pentapetalae</taxon>
        <taxon>asterids</taxon>
        <taxon>campanulids</taxon>
        <taxon>Asterales</taxon>
        <taxon>Asteraceae</taxon>
        <taxon>Carduoideae</taxon>
        <taxon>Cardueae</taxon>
        <taxon>Centaureinae</taxon>
        <taxon>Centaurea</taxon>
    </lineage>
</organism>
<accession>A0AA38TZ25</accession>
<gene>
    <name evidence="2" type="ORF">OSB04_000157</name>
</gene>
<name>A0AA38TZ25_9ASTR</name>
<dbReference type="AlphaFoldDB" id="A0AA38TZ25"/>
<sequence>MRFYRERTKLDAKWGQVVYTYGAALFQVRSERQDCAVWSNILSIGKDLIDIGINIQRLMNPKEDGSGWEWESESNKVFTVRSLWKLIDAITLPISKVQTKWSSWLPSKINIHLWWVSINKLATKENFIKRRLGLQYEECPMYLSAVKCLDHTFVRFSTTKLVCVHLSSWMDWWSMNESTSQGI</sequence>
<dbReference type="Proteomes" id="UP001172457">
    <property type="component" value="Chromosome 1"/>
</dbReference>
<proteinExistence type="predicted"/>
<feature type="domain" description="Reverse transcriptase zinc-binding" evidence="1">
    <location>
        <begin position="78"/>
        <end position="157"/>
    </location>
</feature>
<evidence type="ECO:0000313" key="3">
    <source>
        <dbReference type="Proteomes" id="UP001172457"/>
    </source>
</evidence>
<evidence type="ECO:0000259" key="1">
    <source>
        <dbReference type="Pfam" id="PF13966"/>
    </source>
</evidence>
<comment type="caution">
    <text evidence="2">The sequence shown here is derived from an EMBL/GenBank/DDBJ whole genome shotgun (WGS) entry which is preliminary data.</text>
</comment>